<protein>
    <recommendedName>
        <fullName evidence="6">Phytanoyl-CoA dioxygenase</fullName>
    </recommendedName>
</protein>
<dbReference type="AlphaFoldDB" id="A0A815BBH9"/>
<comment type="cofactor">
    <cofactor evidence="1">
        <name>Fe cation</name>
        <dbReference type="ChEBI" id="CHEBI:24875"/>
    </cofactor>
</comment>
<accession>A0A815BBH9</accession>
<dbReference type="EMBL" id="CAJNOI010000390">
    <property type="protein sequence ID" value="CAF1265429.1"/>
    <property type="molecule type" value="Genomic_DNA"/>
</dbReference>
<dbReference type="Gene3D" id="2.60.120.620">
    <property type="entry name" value="q2cbj1_9rhob like domain"/>
    <property type="match status" value="1"/>
</dbReference>
<reference evidence="2" key="1">
    <citation type="submission" date="2021-02" db="EMBL/GenBank/DDBJ databases">
        <authorList>
            <person name="Nowell W R."/>
        </authorList>
    </citation>
    <scope>NUCLEOTIDE SEQUENCE</scope>
</reference>
<evidence type="ECO:0000313" key="2">
    <source>
        <dbReference type="EMBL" id="CAF1265429.1"/>
    </source>
</evidence>
<evidence type="ECO:0000313" key="5">
    <source>
        <dbReference type="Proteomes" id="UP000663877"/>
    </source>
</evidence>
<dbReference type="Proteomes" id="UP000663832">
    <property type="component" value="Unassembled WGS sequence"/>
</dbReference>
<dbReference type="Pfam" id="PF05721">
    <property type="entry name" value="PhyH"/>
    <property type="match status" value="1"/>
</dbReference>
<proteinExistence type="predicted"/>
<organism evidence="2 5">
    <name type="scientific">Adineta steineri</name>
    <dbReference type="NCBI Taxonomy" id="433720"/>
    <lineage>
        <taxon>Eukaryota</taxon>
        <taxon>Metazoa</taxon>
        <taxon>Spiralia</taxon>
        <taxon>Gnathifera</taxon>
        <taxon>Rotifera</taxon>
        <taxon>Eurotatoria</taxon>
        <taxon>Bdelloidea</taxon>
        <taxon>Adinetida</taxon>
        <taxon>Adinetidae</taxon>
        <taxon>Adineta</taxon>
    </lineage>
</organism>
<name>A0A815BBH9_9BILA</name>
<dbReference type="Proteomes" id="UP000663877">
    <property type="component" value="Unassembled WGS sequence"/>
</dbReference>
<evidence type="ECO:0000256" key="1">
    <source>
        <dbReference type="ARBA" id="ARBA00001962"/>
    </source>
</evidence>
<dbReference type="OrthoDB" id="445007at2759"/>
<sequence length="278" mass="32280">MTLNERINLIVTNSLINEYEENGAVCIRQLLNKDEIELLRQGIDENLSHPSPHFKTASQPDDTGRFIEDFCTWKTNRYYKQFIYESPCAAIAGHLMKSSISRLYHDHLLVKESNTKQITPWHQDQPYYNIEGNQTCSFWIPIDPVSRYSTLEFIAGSHRGQRWLMPRTFMNSEAKWFPEGSLEEIPDINANRNAFPIIGWELEPGDVIAFHMLTLHGSQGTRENDNRRRVFSVRFLGDDVIHAPRTWITSPDFSYISQDIKPGAPMNHPDFPIIWKSL</sequence>
<comment type="caution">
    <text evidence="2">The sequence shown here is derived from an EMBL/GenBank/DDBJ whole genome shotgun (WGS) entry which is preliminary data.</text>
</comment>
<dbReference type="SUPFAM" id="SSF51197">
    <property type="entry name" value="Clavaminate synthase-like"/>
    <property type="match status" value="1"/>
</dbReference>
<evidence type="ECO:0008006" key="6">
    <source>
        <dbReference type="Google" id="ProtNLM"/>
    </source>
</evidence>
<dbReference type="InterPro" id="IPR008775">
    <property type="entry name" value="Phytyl_CoA_dOase-like"/>
</dbReference>
<evidence type="ECO:0000313" key="3">
    <source>
        <dbReference type="EMBL" id="CAF1553565.1"/>
    </source>
</evidence>
<dbReference type="EMBL" id="CAJNOM010000738">
    <property type="protein sequence ID" value="CAF1553565.1"/>
    <property type="molecule type" value="Genomic_DNA"/>
</dbReference>
<keyword evidence="4" id="KW-1185">Reference proteome</keyword>
<evidence type="ECO:0000313" key="4">
    <source>
        <dbReference type="Proteomes" id="UP000663832"/>
    </source>
</evidence>
<dbReference type="PANTHER" id="PTHR20883">
    <property type="entry name" value="PHYTANOYL-COA DIOXYGENASE DOMAIN CONTAINING 1"/>
    <property type="match status" value="1"/>
</dbReference>
<dbReference type="PANTHER" id="PTHR20883:SF49">
    <property type="entry name" value="PHYTANOYL-COA DIOXYGENASE"/>
    <property type="match status" value="1"/>
</dbReference>
<gene>
    <name evidence="2" type="ORF">BJG266_LOCUS30359</name>
    <name evidence="3" type="ORF">QVE165_LOCUS47291</name>
</gene>